<dbReference type="GO" id="GO:0005869">
    <property type="term" value="C:dynactin complex"/>
    <property type="evidence" value="ECO:0007669"/>
    <property type="project" value="InterPro"/>
</dbReference>
<reference evidence="2 3" key="1">
    <citation type="journal article" date="2019" name="Sci. Rep.">
        <title>Comparative genomics of chytrid fungi reveal insights into the obligate biotrophic and pathogenic lifestyle of Synchytrium endobioticum.</title>
        <authorList>
            <person name="van de Vossenberg B.T.L.H."/>
            <person name="Warris S."/>
            <person name="Nguyen H.D.T."/>
            <person name="van Gent-Pelzer M.P.E."/>
            <person name="Joly D.L."/>
            <person name="van de Geest H.C."/>
            <person name="Bonants P.J.M."/>
            <person name="Smith D.S."/>
            <person name="Levesque C.A."/>
            <person name="van der Lee T.A.J."/>
        </authorList>
    </citation>
    <scope>NUCLEOTIDE SEQUENCE [LARGE SCALE GENOMIC DNA]</scope>
    <source>
        <strain evidence="2 3">CBS 675.73</strain>
    </source>
</reference>
<dbReference type="OrthoDB" id="16729at2759"/>
<keyword evidence="1" id="KW-0175">Coiled coil</keyword>
<dbReference type="EMBL" id="QEAP01000001">
    <property type="protein sequence ID" value="TPX78676.1"/>
    <property type="molecule type" value="Genomic_DNA"/>
</dbReference>
<feature type="coiled-coil region" evidence="1">
    <location>
        <begin position="113"/>
        <end position="140"/>
    </location>
</feature>
<dbReference type="InterPro" id="IPR009991">
    <property type="entry name" value="DCTN3"/>
</dbReference>
<evidence type="ECO:0000313" key="3">
    <source>
        <dbReference type="Proteomes" id="UP000320333"/>
    </source>
</evidence>
<dbReference type="Pfam" id="PF07426">
    <property type="entry name" value="Dynactin_p22"/>
    <property type="match status" value="1"/>
</dbReference>
<evidence type="ECO:0000313" key="2">
    <source>
        <dbReference type="EMBL" id="TPX78676.1"/>
    </source>
</evidence>
<proteinExistence type="predicted"/>
<dbReference type="PANTHER" id="PTHR28360">
    <property type="entry name" value="DYNACTIN SUBUNIT 3"/>
    <property type="match status" value="1"/>
</dbReference>
<comment type="caution">
    <text evidence="2">The sequence shown here is derived from an EMBL/GenBank/DDBJ whole genome shotgun (WGS) entry which is preliminary data.</text>
</comment>
<organism evidence="2 3">
    <name type="scientific">Chytriomyces confervae</name>
    <dbReference type="NCBI Taxonomy" id="246404"/>
    <lineage>
        <taxon>Eukaryota</taxon>
        <taxon>Fungi</taxon>
        <taxon>Fungi incertae sedis</taxon>
        <taxon>Chytridiomycota</taxon>
        <taxon>Chytridiomycota incertae sedis</taxon>
        <taxon>Chytridiomycetes</taxon>
        <taxon>Chytridiales</taxon>
        <taxon>Chytriomycetaceae</taxon>
        <taxon>Chytriomyces</taxon>
    </lineage>
</organism>
<dbReference type="AlphaFoldDB" id="A0A507FUJ4"/>
<dbReference type="PANTHER" id="PTHR28360:SF1">
    <property type="entry name" value="DYNACTIN SUBUNIT 3"/>
    <property type="match status" value="1"/>
</dbReference>
<dbReference type="GO" id="GO:0061640">
    <property type="term" value="P:cytoskeleton-dependent cytokinesis"/>
    <property type="evidence" value="ECO:0007669"/>
    <property type="project" value="InterPro"/>
</dbReference>
<keyword evidence="3" id="KW-1185">Reference proteome</keyword>
<evidence type="ECO:0000256" key="1">
    <source>
        <dbReference type="SAM" id="Coils"/>
    </source>
</evidence>
<dbReference type="Proteomes" id="UP000320333">
    <property type="component" value="Unassembled WGS sequence"/>
</dbReference>
<gene>
    <name evidence="2" type="ORF">CcCBS67573_g00060</name>
</gene>
<name>A0A507FUJ4_9FUNG</name>
<protein>
    <submittedName>
        <fullName evidence="2">Uncharacterized protein</fullName>
    </submittedName>
</protein>
<accession>A0A507FUJ4</accession>
<sequence>MAASDKDTTATLEQRLEYLTSITTPYSADTPLMRPGVESIQQSVASIKSKLNQVVAERRALGEFLQKRKYYAQLRDIISSHTNTAEHSSSSALDLDMGLGLDPASKKEIVLAAEDEILALADQLREIDTLKAELDSQAMNGLDQRIAALSPIEFTQITQSQISSALKEEFMTLLNEYNEYVSLVRSSLRDLLMLSPKPKHQIETLSQMFLYYDSVLNAISAKLDAEGL</sequence>